<reference evidence="2" key="1">
    <citation type="submission" date="2025-08" db="UniProtKB">
        <authorList>
            <consortium name="RefSeq"/>
        </authorList>
    </citation>
    <scope>IDENTIFICATION</scope>
    <source>
        <tissue evidence="2">Whole organism</tissue>
    </source>
</reference>
<dbReference type="Proteomes" id="UP000504606">
    <property type="component" value="Unplaced"/>
</dbReference>
<accession>A0A9C6X7S1</accession>
<evidence type="ECO:0000313" key="1">
    <source>
        <dbReference type="Proteomes" id="UP000504606"/>
    </source>
</evidence>
<protein>
    <submittedName>
        <fullName evidence="2">Uncharacterized protein LOC113204921 isoform X1</fullName>
    </submittedName>
</protein>
<sequence>MSTLFKFKDLVDIKEAKDELSFNRSVYPKICANWFQQSLKTDLKTAMKFQVSTGNECNALKSSYRNSEDIEKIGLWRKVPVLYEGKNKQLKQNVNQISEAIDVISRIKATQQ</sequence>
<name>A0A9C6X7S1_FRAOC</name>
<keyword evidence="1" id="KW-1185">Reference proteome</keyword>
<dbReference type="GeneID" id="113204921"/>
<evidence type="ECO:0000313" key="2">
    <source>
        <dbReference type="RefSeq" id="XP_052130623.1"/>
    </source>
</evidence>
<organism evidence="1 2">
    <name type="scientific">Frankliniella occidentalis</name>
    <name type="common">Western flower thrips</name>
    <name type="synonym">Euthrips occidentalis</name>
    <dbReference type="NCBI Taxonomy" id="133901"/>
    <lineage>
        <taxon>Eukaryota</taxon>
        <taxon>Metazoa</taxon>
        <taxon>Ecdysozoa</taxon>
        <taxon>Arthropoda</taxon>
        <taxon>Hexapoda</taxon>
        <taxon>Insecta</taxon>
        <taxon>Pterygota</taxon>
        <taxon>Neoptera</taxon>
        <taxon>Paraneoptera</taxon>
        <taxon>Thysanoptera</taxon>
        <taxon>Terebrantia</taxon>
        <taxon>Thripoidea</taxon>
        <taxon>Thripidae</taxon>
        <taxon>Frankliniella</taxon>
    </lineage>
</organism>
<proteinExistence type="predicted"/>
<dbReference type="OrthoDB" id="10585984at2759"/>
<dbReference type="AlphaFoldDB" id="A0A9C6X7S1"/>
<dbReference type="RefSeq" id="XP_052130623.1">
    <property type="nucleotide sequence ID" value="XM_052274663.1"/>
</dbReference>
<gene>
    <name evidence="2" type="primary">LOC113204921</name>
</gene>